<sequence>MSSSYTMAKQCLLFFFLFLSLSLSLFRFSLLLGHWIFFRLSHPSGPAAHVDLFRTVARVSLLICRVYGVVCCHGALCVCVCACPGLKDTIYVNTV</sequence>
<organism evidence="1 2">
    <name type="scientific">Zea mays</name>
    <name type="common">Maize</name>
    <dbReference type="NCBI Taxonomy" id="4577"/>
    <lineage>
        <taxon>Eukaryota</taxon>
        <taxon>Viridiplantae</taxon>
        <taxon>Streptophyta</taxon>
        <taxon>Embryophyta</taxon>
        <taxon>Tracheophyta</taxon>
        <taxon>Spermatophyta</taxon>
        <taxon>Magnoliopsida</taxon>
        <taxon>Liliopsida</taxon>
        <taxon>Poales</taxon>
        <taxon>Poaceae</taxon>
        <taxon>PACMAD clade</taxon>
        <taxon>Panicoideae</taxon>
        <taxon>Andropogonodae</taxon>
        <taxon>Andropogoneae</taxon>
        <taxon>Tripsacinae</taxon>
        <taxon>Zea</taxon>
    </lineage>
</organism>
<dbReference type="Proteomes" id="UP000007305">
    <property type="component" value="Chromosome 1"/>
</dbReference>
<dbReference type="AlphaFoldDB" id="A0A804LYZ6"/>
<dbReference type="Gramene" id="Zm00001eb046520_T001">
    <property type="protein sequence ID" value="Zm00001eb046520_P001"/>
    <property type="gene ID" value="Zm00001eb046520"/>
</dbReference>
<reference evidence="2" key="1">
    <citation type="submission" date="2015-12" db="EMBL/GenBank/DDBJ databases">
        <title>Update maize B73 reference genome by single molecule sequencing technologies.</title>
        <authorList>
            <consortium name="Maize Genome Sequencing Project"/>
            <person name="Ware D."/>
        </authorList>
    </citation>
    <scope>NUCLEOTIDE SEQUENCE [LARGE SCALE GENOMIC DNA]</scope>
    <source>
        <strain evidence="2">cv. B73</strain>
    </source>
</reference>
<dbReference type="EnsemblPlants" id="Zm00001eb046520_T001">
    <property type="protein sequence ID" value="Zm00001eb046520_P001"/>
    <property type="gene ID" value="Zm00001eb046520"/>
</dbReference>
<accession>A0A804LYZ6</accession>
<dbReference type="InParanoid" id="A0A804LYZ6"/>
<protein>
    <submittedName>
        <fullName evidence="1">Uncharacterized protein</fullName>
    </submittedName>
</protein>
<name>A0A804LYZ6_MAIZE</name>
<proteinExistence type="predicted"/>
<reference evidence="1" key="2">
    <citation type="submission" date="2019-07" db="EMBL/GenBank/DDBJ databases">
        <authorList>
            <person name="Seetharam A."/>
            <person name="Woodhouse M."/>
            <person name="Cannon E."/>
        </authorList>
    </citation>
    <scope>NUCLEOTIDE SEQUENCE [LARGE SCALE GENOMIC DNA]</scope>
    <source>
        <strain evidence="1">cv. B73</strain>
    </source>
</reference>
<evidence type="ECO:0000313" key="1">
    <source>
        <dbReference type="EnsemblPlants" id="Zm00001eb046520_P001"/>
    </source>
</evidence>
<keyword evidence="2" id="KW-1185">Reference proteome</keyword>
<evidence type="ECO:0000313" key="2">
    <source>
        <dbReference type="Proteomes" id="UP000007305"/>
    </source>
</evidence>
<reference evidence="1" key="3">
    <citation type="submission" date="2021-05" db="UniProtKB">
        <authorList>
            <consortium name="EnsemblPlants"/>
        </authorList>
    </citation>
    <scope>IDENTIFICATION</scope>
    <source>
        <strain evidence="1">cv. B73</strain>
    </source>
</reference>